<evidence type="ECO:0000259" key="2">
    <source>
        <dbReference type="Pfam" id="PF13786"/>
    </source>
</evidence>
<keyword evidence="4" id="KW-1185">Reference proteome</keyword>
<evidence type="ECO:0000313" key="4">
    <source>
        <dbReference type="Proteomes" id="UP000184310"/>
    </source>
</evidence>
<accession>A0A1M6JC86</accession>
<feature type="transmembrane region" description="Helical" evidence="1">
    <location>
        <begin position="54"/>
        <end position="74"/>
    </location>
</feature>
<dbReference type="RefSeq" id="WP_072986554.1">
    <property type="nucleotide sequence ID" value="NZ_FQZB01000008.1"/>
</dbReference>
<dbReference type="Gene3D" id="2.60.40.1630">
    <property type="entry name" value="bacillus anthracis domain"/>
    <property type="match status" value="1"/>
</dbReference>
<reference evidence="3 4" key="1">
    <citation type="submission" date="2016-11" db="EMBL/GenBank/DDBJ databases">
        <authorList>
            <person name="Jaros S."/>
            <person name="Januszkiewicz K."/>
            <person name="Wedrychowicz H."/>
        </authorList>
    </citation>
    <scope>NUCLEOTIDE SEQUENCE [LARGE SCALE GENOMIC DNA]</scope>
    <source>
        <strain evidence="3 4">DSM 21758</strain>
    </source>
</reference>
<sequence length="453" mass="52160">MDYKEIMDIANSLDIDKNDFKDVDVDLKSFEKKRLKKDLKKFIRNGKKFKARRIKIIATASVLALCLTTSGIILSKPAFADNIDILQDVYEKMGYYKDYKDYSEFVGQTKEDNGYSFTIEKLVATPNKMLVAAKVKALNGKFTKYFVECSSTFSDKKVSYSGGEIKEKVIDESTRMYIFEERIDYGKFKKRGDIKITFRIDPNEAMAKTLDLKEDTKNVKVDFDFKVDFSHAFDKTIHKEINKKLNIGDTATYIKSMDSSILGTLFKISTYDDTKGTLLIQVDDKIYQQHSGPGFSSEGGSLYNNEITYDTIKNAKSIKLIALEKKTIDDPDYKNKKNDSGILLPNKLETPIKTNFIKNRDGEIYKIERTTDTLRVYYDCAENTLSECSMIVIHNKDFVDEVTGAPTIIVKDKNRKNGYYLERAIKENEDYYLNRIRDITPTHYNVSQILDIK</sequence>
<proteinExistence type="predicted"/>
<protein>
    <recommendedName>
        <fullName evidence="2">DUF4179 domain-containing protein</fullName>
    </recommendedName>
</protein>
<dbReference type="EMBL" id="FQZB01000008">
    <property type="protein sequence ID" value="SHJ44311.1"/>
    <property type="molecule type" value="Genomic_DNA"/>
</dbReference>
<gene>
    <name evidence="3" type="ORF">SAMN02745163_01984</name>
</gene>
<dbReference type="OrthoDB" id="2541898at2"/>
<feature type="domain" description="DUF4179" evidence="2">
    <location>
        <begin position="53"/>
        <end position="136"/>
    </location>
</feature>
<keyword evidence="1" id="KW-1133">Transmembrane helix</keyword>
<evidence type="ECO:0000256" key="1">
    <source>
        <dbReference type="SAM" id="Phobius"/>
    </source>
</evidence>
<dbReference type="Pfam" id="PF13786">
    <property type="entry name" value="DUF4179"/>
    <property type="match status" value="1"/>
</dbReference>
<evidence type="ECO:0000313" key="3">
    <source>
        <dbReference type="EMBL" id="SHJ44311.1"/>
    </source>
</evidence>
<dbReference type="Proteomes" id="UP000184310">
    <property type="component" value="Unassembled WGS sequence"/>
</dbReference>
<name>A0A1M6JC86_9CLOT</name>
<organism evidence="3 4">
    <name type="scientific">Clostridium cavendishii DSM 21758</name>
    <dbReference type="NCBI Taxonomy" id="1121302"/>
    <lineage>
        <taxon>Bacteria</taxon>
        <taxon>Bacillati</taxon>
        <taxon>Bacillota</taxon>
        <taxon>Clostridia</taxon>
        <taxon>Eubacteriales</taxon>
        <taxon>Clostridiaceae</taxon>
        <taxon>Clostridium</taxon>
    </lineage>
</organism>
<dbReference type="STRING" id="1121302.SAMN02745163_01984"/>
<keyword evidence="1" id="KW-0812">Transmembrane</keyword>
<dbReference type="InterPro" id="IPR025436">
    <property type="entry name" value="DUF4179"/>
</dbReference>
<dbReference type="AlphaFoldDB" id="A0A1M6JC86"/>
<keyword evidence="1" id="KW-0472">Membrane</keyword>